<dbReference type="InterPro" id="IPR005064">
    <property type="entry name" value="BUG"/>
</dbReference>
<dbReference type="PROSITE" id="PS51318">
    <property type="entry name" value="TAT"/>
    <property type="match status" value="1"/>
</dbReference>
<protein>
    <submittedName>
        <fullName evidence="3">Tripartite tricarboxylate transporter family receptor</fullName>
    </submittedName>
</protein>
<feature type="signal peptide" evidence="2">
    <location>
        <begin position="1"/>
        <end position="40"/>
    </location>
</feature>
<accession>A0A3P4AXB2</accession>
<dbReference type="OrthoDB" id="9780943at2"/>
<keyword evidence="4" id="KW-1185">Reference proteome</keyword>
<evidence type="ECO:0000313" key="4">
    <source>
        <dbReference type="Proteomes" id="UP000277294"/>
    </source>
</evidence>
<evidence type="ECO:0000256" key="2">
    <source>
        <dbReference type="SAM" id="SignalP"/>
    </source>
</evidence>
<dbReference type="CDD" id="cd13578">
    <property type="entry name" value="PBP2_Bug27"/>
    <property type="match status" value="1"/>
</dbReference>
<dbReference type="PIRSF" id="PIRSF017082">
    <property type="entry name" value="YflP"/>
    <property type="match status" value="1"/>
</dbReference>
<organism evidence="3 4">
    <name type="scientific">Pigmentiphaga humi</name>
    <dbReference type="NCBI Taxonomy" id="2478468"/>
    <lineage>
        <taxon>Bacteria</taxon>
        <taxon>Pseudomonadati</taxon>
        <taxon>Pseudomonadota</taxon>
        <taxon>Betaproteobacteria</taxon>
        <taxon>Burkholderiales</taxon>
        <taxon>Alcaligenaceae</taxon>
        <taxon>Pigmentiphaga</taxon>
    </lineage>
</organism>
<keyword evidence="2" id="KW-0732">Signal</keyword>
<dbReference type="Gene3D" id="3.40.190.150">
    <property type="entry name" value="Bordetella uptake gene, domain 1"/>
    <property type="match status" value="1"/>
</dbReference>
<dbReference type="RefSeq" id="WP_124077938.1">
    <property type="nucleotide sequence ID" value="NZ_UWPJ01000008.1"/>
</dbReference>
<name>A0A3P4AXB2_9BURK</name>
<dbReference type="Pfam" id="PF03401">
    <property type="entry name" value="TctC"/>
    <property type="match status" value="1"/>
</dbReference>
<dbReference type="InterPro" id="IPR006311">
    <property type="entry name" value="TAT_signal"/>
</dbReference>
<dbReference type="AlphaFoldDB" id="A0A3P4AXB2"/>
<proteinExistence type="inferred from homology"/>
<dbReference type="PANTHER" id="PTHR42928">
    <property type="entry name" value="TRICARBOXYLATE-BINDING PROTEIN"/>
    <property type="match status" value="1"/>
</dbReference>
<dbReference type="EMBL" id="UWPJ01000008">
    <property type="protein sequence ID" value="VCU68704.1"/>
    <property type="molecule type" value="Genomic_DNA"/>
</dbReference>
<gene>
    <name evidence="3" type="ORF">PIGHUM_00762</name>
</gene>
<feature type="chain" id="PRO_5017954193" evidence="2">
    <location>
        <begin position="41"/>
        <end position="339"/>
    </location>
</feature>
<dbReference type="PANTHER" id="PTHR42928:SF5">
    <property type="entry name" value="BLR1237 PROTEIN"/>
    <property type="match status" value="1"/>
</dbReference>
<dbReference type="Gene3D" id="3.40.190.10">
    <property type="entry name" value="Periplasmic binding protein-like II"/>
    <property type="match status" value="1"/>
</dbReference>
<dbReference type="SUPFAM" id="SSF53850">
    <property type="entry name" value="Periplasmic binding protein-like II"/>
    <property type="match status" value="1"/>
</dbReference>
<reference evidence="3 4" key="1">
    <citation type="submission" date="2018-10" db="EMBL/GenBank/DDBJ databases">
        <authorList>
            <person name="Criscuolo A."/>
        </authorList>
    </citation>
    <scope>NUCLEOTIDE SEQUENCE [LARGE SCALE GENOMIC DNA]</scope>
    <source>
        <strain evidence="3">DnA1</strain>
    </source>
</reference>
<comment type="similarity">
    <text evidence="1">Belongs to the UPF0065 (bug) family.</text>
</comment>
<evidence type="ECO:0000313" key="3">
    <source>
        <dbReference type="EMBL" id="VCU68704.1"/>
    </source>
</evidence>
<evidence type="ECO:0000256" key="1">
    <source>
        <dbReference type="ARBA" id="ARBA00006987"/>
    </source>
</evidence>
<dbReference type="Proteomes" id="UP000277294">
    <property type="component" value="Unassembled WGS sequence"/>
</dbReference>
<keyword evidence="3" id="KW-0675">Receptor</keyword>
<dbReference type="InterPro" id="IPR042100">
    <property type="entry name" value="Bug_dom1"/>
</dbReference>
<sequence>MTAAKRHAAPARPGRRACLGWTACAAALLAAALPASAVHAQEYPAKPVRIIVPFPPGGSTDVAARILAAKLAESFRQPVYVENKPGAGTTIGAAYVASAAPDGYTLYMTGPVTHASSQALYKKLSYDALRSFAPVGNITASPFIVVVHPSSPAKTLNDLITAARKQPGRLSYASSGNGAAPHLATEIIAKAAKVDFTHIPFKGVGPALVALLGNQVDFMISDVAVMPQIREGKLRALALTTAEASPLVPGVPSMAQAGVPNVDLGASLAVFAPAGTPAPVVARINATMNRVLEDADIRQKFEAQGFEVKTGTPEDLGRLMAQEIQRYGEIVRQTGISID</sequence>